<dbReference type="Proteomes" id="UP000242560">
    <property type="component" value="Unassembled WGS sequence"/>
</dbReference>
<name>A0A1I3N3T9_9FLAO</name>
<dbReference type="SMART" id="SM00014">
    <property type="entry name" value="acidPPc"/>
    <property type="match status" value="1"/>
</dbReference>
<dbReference type="Gene3D" id="1.20.144.10">
    <property type="entry name" value="Phosphatidic acid phosphatase type 2/haloperoxidase"/>
    <property type="match status" value="1"/>
</dbReference>
<dbReference type="AlphaFoldDB" id="A0A1I3N3T9"/>
<feature type="transmembrane region" description="Helical" evidence="1">
    <location>
        <begin position="72"/>
        <end position="92"/>
    </location>
</feature>
<dbReference type="InterPro" id="IPR036938">
    <property type="entry name" value="PAP2/HPO_sf"/>
</dbReference>
<dbReference type="PANTHER" id="PTHR14969:SF13">
    <property type="entry name" value="AT30094P"/>
    <property type="match status" value="1"/>
</dbReference>
<dbReference type="Pfam" id="PF01569">
    <property type="entry name" value="PAP2"/>
    <property type="match status" value="1"/>
</dbReference>
<keyword evidence="4" id="KW-1185">Reference proteome</keyword>
<feature type="transmembrane region" description="Helical" evidence="1">
    <location>
        <begin position="195"/>
        <end position="213"/>
    </location>
</feature>
<reference evidence="4" key="1">
    <citation type="submission" date="2016-10" db="EMBL/GenBank/DDBJ databases">
        <authorList>
            <person name="Varghese N."/>
            <person name="Submissions S."/>
        </authorList>
    </citation>
    <scope>NUCLEOTIDE SEQUENCE [LARGE SCALE GENOMIC DNA]</scope>
    <source>
        <strain evidence="4">DSM 22251</strain>
    </source>
</reference>
<gene>
    <name evidence="3" type="ORF">SAMN05421638_1969</name>
</gene>
<dbReference type="CDD" id="cd03392">
    <property type="entry name" value="PAP2_like_2"/>
    <property type="match status" value="1"/>
</dbReference>
<protein>
    <submittedName>
        <fullName evidence="3">Undecaprenyl-diphosphatase</fullName>
    </submittedName>
</protein>
<proteinExistence type="predicted"/>
<feature type="transmembrane region" description="Helical" evidence="1">
    <location>
        <begin position="99"/>
        <end position="119"/>
    </location>
</feature>
<evidence type="ECO:0000256" key="1">
    <source>
        <dbReference type="SAM" id="Phobius"/>
    </source>
</evidence>
<accession>A0A1I3N3T9</accession>
<dbReference type="PANTHER" id="PTHR14969">
    <property type="entry name" value="SPHINGOSINE-1-PHOSPHATE PHOSPHOHYDROLASE"/>
    <property type="match status" value="1"/>
</dbReference>
<sequence length="220" mass="25522">MIVFFKNFYKNSSAKLLLSLFFFALALFIFAEITDEVLLEKEEKVDFLIFDLVRNHLINPGATGYMSAFTELSSVSLMKIAYPALIIIFILVKDYRRAFFSFVAGSGGLLIIYLMKMFFARPRPPYPLLNPEEGFSFPSGHATFSFIFYGILAYFVWLTDLPKIWKYVMMTFLVLLSLMIGFSRIYLGVHYPSDVLGGVCLGYSWLFLMIYTFRKWLPIY</sequence>
<feature type="transmembrane region" description="Helical" evidence="1">
    <location>
        <begin position="164"/>
        <end position="189"/>
    </location>
</feature>
<evidence type="ECO:0000313" key="3">
    <source>
        <dbReference type="EMBL" id="SFJ03881.1"/>
    </source>
</evidence>
<dbReference type="InterPro" id="IPR000326">
    <property type="entry name" value="PAP2/HPO"/>
</dbReference>
<feature type="transmembrane region" description="Helical" evidence="1">
    <location>
        <begin position="139"/>
        <end position="157"/>
    </location>
</feature>
<evidence type="ECO:0000313" key="4">
    <source>
        <dbReference type="Proteomes" id="UP000242560"/>
    </source>
</evidence>
<evidence type="ECO:0000259" key="2">
    <source>
        <dbReference type="SMART" id="SM00014"/>
    </source>
</evidence>
<organism evidence="3 4">
    <name type="scientific">Kaistella treverensis</name>
    <dbReference type="NCBI Taxonomy" id="631455"/>
    <lineage>
        <taxon>Bacteria</taxon>
        <taxon>Pseudomonadati</taxon>
        <taxon>Bacteroidota</taxon>
        <taxon>Flavobacteriia</taxon>
        <taxon>Flavobacteriales</taxon>
        <taxon>Weeksellaceae</taxon>
        <taxon>Chryseobacterium group</taxon>
        <taxon>Kaistella</taxon>
    </lineage>
</organism>
<keyword evidence="1" id="KW-0472">Membrane</keyword>
<keyword evidence="1" id="KW-0812">Transmembrane</keyword>
<feature type="domain" description="Phosphatidic acid phosphatase type 2/haloperoxidase" evidence="2">
    <location>
        <begin position="95"/>
        <end position="210"/>
    </location>
</feature>
<dbReference type="EMBL" id="FORQ01000003">
    <property type="protein sequence ID" value="SFJ03881.1"/>
    <property type="molecule type" value="Genomic_DNA"/>
</dbReference>
<dbReference type="SUPFAM" id="SSF48317">
    <property type="entry name" value="Acid phosphatase/Vanadium-dependent haloperoxidase"/>
    <property type="match status" value="1"/>
</dbReference>
<dbReference type="RefSeq" id="WP_089820143.1">
    <property type="nucleotide sequence ID" value="NZ_FORQ01000003.1"/>
</dbReference>
<keyword evidence="1" id="KW-1133">Transmembrane helix</keyword>